<evidence type="ECO:0000256" key="1">
    <source>
        <dbReference type="ARBA" id="ARBA00004328"/>
    </source>
</evidence>
<accession>A0A976R875</accession>
<comment type="subcellular location">
    <subcellularLocation>
        <location evidence="1">Virion</location>
    </subcellularLocation>
</comment>
<evidence type="ECO:0000256" key="4">
    <source>
        <dbReference type="ARBA" id="ARBA00022561"/>
    </source>
</evidence>
<reference evidence="6" key="1">
    <citation type="submission" date="2022-02" db="EMBL/GenBank/DDBJ databases">
        <title>Towards deciphering the DNA virus diversity associated with rodent species in the families Cricetidae and Heteromyidae.</title>
        <authorList>
            <person name="Lund M."/>
            <person name="Larsen B.B."/>
            <person name="Gryseels S."/>
            <person name="Kraberger S."/>
            <person name="Rowsey D.M."/>
            <person name="Steger L."/>
            <person name="Yule K.M."/>
            <person name="Upham N.S."/>
            <person name="Worobey M."/>
            <person name="Van Doorslaer K."/>
            <person name="Varsani A."/>
        </authorList>
    </citation>
    <scope>NUCLEOTIDE SEQUENCE</scope>
    <source>
        <strain evidence="6">NeonRodF8_60</strain>
    </source>
</reference>
<evidence type="ECO:0000256" key="3">
    <source>
        <dbReference type="ARBA" id="ARBA00022431"/>
    </source>
</evidence>
<dbReference type="InterPro" id="IPR037002">
    <property type="entry name" value="Microviridae_protein_F_sf"/>
</dbReference>
<dbReference type="Gene3D" id="2.60.169.10">
    <property type="entry name" value="Microviridae F protein"/>
    <property type="match status" value="1"/>
</dbReference>
<protein>
    <submittedName>
        <fullName evidence="6">Major capsid protein</fullName>
    </submittedName>
</protein>
<dbReference type="SUPFAM" id="SSF88645">
    <property type="entry name" value="ssDNA viruses"/>
    <property type="match status" value="1"/>
</dbReference>
<sequence length="509" mass="57413">MVGKVAPYKTKRNYFNLGHPFHFTAKMGYAYPTLALAFLPGDSLKVKINQLARMMPLQTPTMSNIKGRLDFFRVDYGVVWPNFYKFIKQNGSEENPIEVPYNNIPDGGFPEGELADFLKIEPLAGDGVKYSMLPFRCYQKIINDYYLNTNIQDEIPIGEGDGLDVTTPTTLRKVNWKRDRFTNAQTTTQSGGDVILPIGQKARLCAQPNTSLVAHDASDIDGPKQVYFDSISNNAAIRTLPGGSSGQPEAFADLTTATGVSLRALSTARYLQEYRTRDLFAGDRYPDWQYMNWGVPSSDARLQRSEWLGGFKWNFITSEVLQTSETTSTSAQGTMAGHGFSYGDGNIYISKLNNYGMIFAIFTVMPEPTYQQGMDRMFSKFSPFDFALPLFSHMPMQAIKNQELFLQKASVVDSNGDPVNEGNFGFEPVFDDYRSLMPHVAGQFRSSLSFWLMTRIFDSLPKLNEDFIQADPTDRIFAVSSEKYDPLQCSHQYFIDSLRHLPKEGLPKF</sequence>
<evidence type="ECO:0000256" key="5">
    <source>
        <dbReference type="ARBA" id="ARBA00022844"/>
    </source>
</evidence>
<evidence type="ECO:0000256" key="2">
    <source>
        <dbReference type="ARBA" id="ARBA00009963"/>
    </source>
</evidence>
<name>A0A976R875_9VIRU</name>
<keyword evidence="4" id="KW-0167">Capsid protein</keyword>
<proteinExistence type="inferred from homology"/>
<comment type="similarity">
    <text evidence="2">Belongs to the microviridae F protein family.</text>
</comment>
<evidence type="ECO:0000313" key="6">
    <source>
        <dbReference type="EMBL" id="UPW41550.1"/>
    </source>
</evidence>
<dbReference type="EMBL" id="OM869625">
    <property type="protein sequence ID" value="UPW41550.1"/>
    <property type="molecule type" value="Genomic_DNA"/>
</dbReference>
<organism evidence="6">
    <name type="scientific">Peromfec virus RodF8_60</name>
    <dbReference type="NCBI Taxonomy" id="2929386"/>
    <lineage>
        <taxon>Viruses</taxon>
        <taxon>Monodnaviria</taxon>
        <taxon>Sangervirae</taxon>
        <taxon>Phixviricota</taxon>
        <taxon>Malgrandaviricetes</taxon>
        <taxon>Petitvirales</taxon>
        <taxon>Microviridae</taxon>
    </lineage>
</organism>
<keyword evidence="5" id="KW-0946">Virion</keyword>
<dbReference type="GO" id="GO:0039615">
    <property type="term" value="C:T=1 icosahedral viral capsid"/>
    <property type="evidence" value="ECO:0007669"/>
    <property type="project" value="UniProtKB-KW"/>
</dbReference>
<dbReference type="InterPro" id="IPR016184">
    <property type="entry name" value="Capsid/spike_ssDNA_virus"/>
</dbReference>
<keyword evidence="3" id="KW-1140">T=1 icosahedral capsid protein</keyword>
<dbReference type="GO" id="GO:0005198">
    <property type="term" value="F:structural molecule activity"/>
    <property type="evidence" value="ECO:0007669"/>
    <property type="project" value="InterPro"/>
</dbReference>
<dbReference type="InterPro" id="IPR003514">
    <property type="entry name" value="Microviridae_protein_F"/>
</dbReference>
<dbReference type="Pfam" id="PF02305">
    <property type="entry name" value="Phage_F"/>
    <property type="match status" value="1"/>
</dbReference>